<dbReference type="Proteomes" id="UP000503448">
    <property type="component" value="Segment"/>
</dbReference>
<dbReference type="KEGG" id="vg:65102299"/>
<organism evidence="1 2">
    <name type="scientific">Spodoptera eridania nucleopolyhedrovirus</name>
    <dbReference type="NCBI Taxonomy" id="2315721"/>
    <lineage>
        <taxon>Viruses</taxon>
        <taxon>Viruses incertae sedis</taxon>
        <taxon>Naldaviricetes</taxon>
        <taxon>Lefavirales</taxon>
        <taxon>Baculoviridae</taxon>
        <taxon>Alphabaculovirus</taxon>
        <taxon>Alphabaculovirus speridaniae</taxon>
    </lineage>
</organism>
<keyword evidence="2" id="KW-1185">Reference proteome</keyword>
<dbReference type="RefSeq" id="YP_010087052.1">
    <property type="nucleotide sequence ID" value="NC_055502.1"/>
</dbReference>
<dbReference type="GeneID" id="65102299"/>
<reference evidence="1 2" key="1">
    <citation type="submission" date="2018-05" db="EMBL/GenBank/DDBJ databases">
        <title>The complete genome sequence of an alphabaculovirus isolated from the southern armyworm, Spodoptera eridania.</title>
        <authorList>
            <person name="Harrison R.L."/>
            <person name="Rowley D.L."/>
        </authorList>
    </citation>
    <scope>NUCLEOTIDE SEQUENCE [LARGE SCALE GENOMIC DNA]</scope>
    <source>
        <strain evidence="1">251</strain>
    </source>
</reference>
<proteinExistence type="predicted"/>
<accession>A0A346TPY9</accession>
<sequence>MASASSSQDQIISLVTYSSSEEEEEEKEPDEVCFEDDYICFMKKCVFLNKKPYCLSCIKDKTRMLLTYEANYGNVHKVIPNNFIHDVGYGAPKTNTKQYYEDPKCSVCRADLVVIRDASDCDSCMDDLRLMYDYNIKQGNVVVVRRG</sequence>
<evidence type="ECO:0000313" key="1">
    <source>
        <dbReference type="EMBL" id="AXU41649.1"/>
    </source>
</evidence>
<evidence type="ECO:0000313" key="2">
    <source>
        <dbReference type="Proteomes" id="UP000503448"/>
    </source>
</evidence>
<name>A0A346TPY9_9ABAC</name>
<dbReference type="EMBL" id="MH320559">
    <property type="protein sequence ID" value="AXU41649.1"/>
    <property type="molecule type" value="Genomic_DNA"/>
</dbReference>
<protein>
    <submittedName>
        <fullName evidence="1">ORF51</fullName>
    </submittedName>
</protein>